<proteinExistence type="predicted"/>
<evidence type="ECO:0000313" key="3">
    <source>
        <dbReference type="Proteomes" id="UP000553632"/>
    </source>
</evidence>
<keyword evidence="3" id="KW-1185">Reference proteome</keyword>
<name>A0A7J6S618_PEROL</name>
<sequence length="335" mass="37229">ELIITRCTSLFQPFSLAMPFIPVHERKRRDITIGLSSANTTDGVYHPSTATPHNEKYPSQRLSKAQELLQPSPTPLSVIKGMKYAKPELARSLPSLQLLDKCVYSSTVKPVEEMDEATPNSSNRVETVMGWSRPKDPIPAPKYLDCFFPDSFLKSKERQAWLKEFDRRRKEASAVVTTCSSNDNAPQPKQGSLSLNLSTDGRIPRSGVSEVGDPSLMPVPAGHRSSSSLYSAIVVSSRSLSQISSRYCDHLRTATEAFVNLSSRMLIIINRCAILMEVLCSLWVVSSFWRLLCVGAISRLVSPADWSPILSFYFWSSGDGIAVHCRFCFRAAECS</sequence>
<feature type="non-terminal residue" evidence="2">
    <location>
        <position position="335"/>
    </location>
</feature>
<reference evidence="2 3" key="1">
    <citation type="submission" date="2020-04" db="EMBL/GenBank/DDBJ databases">
        <title>Perkinsus olseni comparative genomics.</title>
        <authorList>
            <person name="Bogema D.R."/>
        </authorList>
    </citation>
    <scope>NUCLEOTIDE SEQUENCE [LARGE SCALE GENOMIC DNA]</scope>
    <source>
        <strain evidence="2 3">ATCC PRA-207</strain>
    </source>
</reference>
<dbReference type="EMBL" id="JABANO010020506">
    <property type="protein sequence ID" value="KAF4728399.1"/>
    <property type="molecule type" value="Genomic_DNA"/>
</dbReference>
<protein>
    <submittedName>
        <fullName evidence="2">Uncharacterized protein</fullName>
    </submittedName>
</protein>
<evidence type="ECO:0000313" key="2">
    <source>
        <dbReference type="EMBL" id="KAF4728399.1"/>
    </source>
</evidence>
<comment type="caution">
    <text evidence="2">The sequence shown here is derived from an EMBL/GenBank/DDBJ whole genome shotgun (WGS) entry which is preliminary data.</text>
</comment>
<accession>A0A7J6S618</accession>
<gene>
    <name evidence="2" type="ORF">FOZ63_004164</name>
</gene>
<dbReference type="AlphaFoldDB" id="A0A7J6S618"/>
<dbReference type="Proteomes" id="UP000553632">
    <property type="component" value="Unassembled WGS sequence"/>
</dbReference>
<feature type="region of interest" description="Disordered" evidence="1">
    <location>
        <begin position="177"/>
        <end position="196"/>
    </location>
</feature>
<evidence type="ECO:0000256" key="1">
    <source>
        <dbReference type="SAM" id="MobiDB-lite"/>
    </source>
</evidence>
<organism evidence="2 3">
    <name type="scientific">Perkinsus olseni</name>
    <name type="common">Perkinsus atlanticus</name>
    <dbReference type="NCBI Taxonomy" id="32597"/>
    <lineage>
        <taxon>Eukaryota</taxon>
        <taxon>Sar</taxon>
        <taxon>Alveolata</taxon>
        <taxon>Perkinsozoa</taxon>
        <taxon>Perkinsea</taxon>
        <taxon>Perkinsida</taxon>
        <taxon>Perkinsidae</taxon>
        <taxon>Perkinsus</taxon>
    </lineage>
</organism>